<sequence>MKEETRSSKWYILYYLLENGLISAMVAGGSEFGIAYAMYYDHKSPLTLWAFPHTLSGDCALSHFIQVGLTWYAEELTIGWDALNGKTPIIPFAKEYLPKSKFIRWYFEIENGIVADEDEPENNTFKQYMKRQLIRYPQKNWFFNLCEWLIRKTIRALIVGAIIWAVEWPVTMGIMAGTGTRIGSHDYKFHGYYPEVMKLIYGFVLGLISTPTAILVVVLRDQWYRLYVRTEKSSGGLLSAPGPEDKSSKLQLNENSLSSKQDSTIFKNANTDDSFTS</sequence>
<keyword evidence="2" id="KW-0812">Transmembrane</keyword>
<feature type="transmembrane region" description="Helical" evidence="2">
    <location>
        <begin position="157"/>
        <end position="179"/>
    </location>
</feature>
<evidence type="ECO:0000313" key="4">
    <source>
        <dbReference type="Proteomes" id="UP000187013"/>
    </source>
</evidence>
<evidence type="ECO:0008006" key="5">
    <source>
        <dbReference type="Google" id="ProtNLM"/>
    </source>
</evidence>
<proteinExistence type="predicted"/>
<keyword evidence="2" id="KW-1133">Transmembrane helix</keyword>
<evidence type="ECO:0000256" key="2">
    <source>
        <dbReference type="SAM" id="Phobius"/>
    </source>
</evidence>
<dbReference type="Pfam" id="PF10445">
    <property type="entry name" value="DUF2456"/>
    <property type="match status" value="1"/>
</dbReference>
<feature type="transmembrane region" description="Helical" evidence="2">
    <location>
        <begin position="12"/>
        <end position="39"/>
    </location>
</feature>
<dbReference type="EMBL" id="BDGX01000051">
    <property type="protein sequence ID" value="GAV55703.1"/>
    <property type="molecule type" value="Genomic_DNA"/>
</dbReference>
<dbReference type="Proteomes" id="UP000187013">
    <property type="component" value="Unassembled WGS sequence"/>
</dbReference>
<reference evidence="3 4" key="1">
    <citation type="submission" date="2016-08" db="EMBL/GenBank/DDBJ databases">
        <title>Draft genome sequence of allopolyploid Zygosaccharomyces rouxii.</title>
        <authorList>
            <person name="Watanabe J."/>
            <person name="Uehara K."/>
            <person name="Mogi Y."/>
            <person name="Tsukioka Y."/>
        </authorList>
    </citation>
    <scope>NUCLEOTIDE SEQUENCE [LARGE SCALE GENOMIC DNA]</scope>
    <source>
        <strain evidence="3 4">NBRC 110957</strain>
    </source>
</reference>
<organism evidence="3 4">
    <name type="scientific">Zygosaccharomyces rouxii</name>
    <dbReference type="NCBI Taxonomy" id="4956"/>
    <lineage>
        <taxon>Eukaryota</taxon>
        <taxon>Fungi</taxon>
        <taxon>Dikarya</taxon>
        <taxon>Ascomycota</taxon>
        <taxon>Saccharomycotina</taxon>
        <taxon>Saccharomycetes</taxon>
        <taxon>Saccharomycetales</taxon>
        <taxon>Saccharomycetaceae</taxon>
        <taxon>Zygosaccharomyces</taxon>
    </lineage>
</organism>
<dbReference type="AlphaFoldDB" id="A0A1Q3AJJ8"/>
<keyword evidence="2" id="KW-0472">Membrane</keyword>
<feature type="transmembrane region" description="Helical" evidence="2">
    <location>
        <begin position="199"/>
        <end position="219"/>
    </location>
</feature>
<protein>
    <recommendedName>
        <fullName evidence="5">YHL026C-like protein</fullName>
    </recommendedName>
</protein>
<dbReference type="OrthoDB" id="15595at2759"/>
<evidence type="ECO:0000256" key="1">
    <source>
        <dbReference type="SAM" id="MobiDB-lite"/>
    </source>
</evidence>
<dbReference type="InterPro" id="IPR018852">
    <property type="entry name" value="DUF2456"/>
</dbReference>
<dbReference type="PANTHER" id="PTHR28297">
    <property type="entry name" value="FUNGAL PROTEIN"/>
    <property type="match status" value="1"/>
</dbReference>
<feature type="region of interest" description="Disordered" evidence="1">
    <location>
        <begin position="234"/>
        <end position="277"/>
    </location>
</feature>
<gene>
    <name evidence="3" type="ORF">ZYGR_0AY00950</name>
</gene>
<feature type="compositionally biased region" description="Polar residues" evidence="1">
    <location>
        <begin position="249"/>
        <end position="277"/>
    </location>
</feature>
<accession>A0A1Q3AJJ8</accession>
<dbReference type="PANTHER" id="PTHR28297:SF1">
    <property type="entry name" value="FUNGAL PROTEIN"/>
    <property type="match status" value="1"/>
</dbReference>
<name>A0A1Q3AJJ8_ZYGRO</name>
<evidence type="ECO:0000313" key="3">
    <source>
        <dbReference type="EMBL" id="GAV55703.1"/>
    </source>
</evidence>
<comment type="caution">
    <text evidence="3">The sequence shown here is derived from an EMBL/GenBank/DDBJ whole genome shotgun (WGS) entry which is preliminary data.</text>
</comment>